<proteinExistence type="predicted"/>
<name>A0A2A6RFG5_9CHLR</name>
<organism evidence="1 2">
    <name type="scientific">Candidatus Viridilinea mediisalina</name>
    <dbReference type="NCBI Taxonomy" id="2024553"/>
    <lineage>
        <taxon>Bacteria</taxon>
        <taxon>Bacillati</taxon>
        <taxon>Chloroflexota</taxon>
        <taxon>Chloroflexia</taxon>
        <taxon>Chloroflexales</taxon>
        <taxon>Chloroflexineae</taxon>
        <taxon>Oscillochloridaceae</taxon>
        <taxon>Candidatus Viridilinea</taxon>
    </lineage>
</organism>
<sequence>MTTTNDSATFTLSQEEVYFVLSQVRARGMLGIDPAPLAAFDADQRQAVLGAAGRALQARGIIMPDGEGQLLLDAAVRATIHAAAFAPRSISAIVRPANQTAFDSYIIHHAEPIWVEHTQPGAGLHQFTLAVTLPDVASRLADLLGIAEQSAPPASPFTISEAELERIQAAASEATEDLPAQIVAAGADEPSAGIFAELLTAPRDSAIVQAIERPSDGGEEQTLTITILHNQHGFWVMRTNSPSELQCQPCDADAVREMLKELIERL</sequence>
<dbReference type="Proteomes" id="UP000220527">
    <property type="component" value="Unassembled WGS sequence"/>
</dbReference>
<dbReference type="EMBL" id="NQWI01000106">
    <property type="protein sequence ID" value="PDW01817.1"/>
    <property type="molecule type" value="Genomic_DNA"/>
</dbReference>
<reference evidence="2" key="1">
    <citation type="submission" date="2017-08" db="EMBL/GenBank/DDBJ databases">
        <authorList>
            <person name="Grouzdev D.S."/>
            <person name="Gaisin V.A."/>
            <person name="Rysina M.S."/>
            <person name="Gorlenko V.M."/>
        </authorList>
    </citation>
    <scope>NUCLEOTIDE SEQUENCE [LARGE SCALE GENOMIC DNA]</scope>
    <source>
        <strain evidence="2">Kir15-3F</strain>
    </source>
</reference>
<evidence type="ECO:0008006" key="3">
    <source>
        <dbReference type="Google" id="ProtNLM"/>
    </source>
</evidence>
<protein>
    <recommendedName>
        <fullName evidence="3">ESX secretion-associated protein EspG</fullName>
    </recommendedName>
</protein>
<dbReference type="AlphaFoldDB" id="A0A2A6RFG5"/>
<evidence type="ECO:0000313" key="2">
    <source>
        <dbReference type="Proteomes" id="UP000220527"/>
    </source>
</evidence>
<gene>
    <name evidence="1" type="ORF">CJ255_17170</name>
</gene>
<dbReference type="OrthoDB" id="150947at2"/>
<evidence type="ECO:0000313" key="1">
    <source>
        <dbReference type="EMBL" id="PDW01817.1"/>
    </source>
</evidence>
<accession>A0A2A6RFG5</accession>
<dbReference type="RefSeq" id="WP_097645328.1">
    <property type="nucleotide sequence ID" value="NZ_NQWI01000106.1"/>
</dbReference>
<comment type="caution">
    <text evidence="1">The sequence shown here is derived from an EMBL/GenBank/DDBJ whole genome shotgun (WGS) entry which is preliminary data.</text>
</comment>
<keyword evidence="2" id="KW-1185">Reference proteome</keyword>